<dbReference type="EMBL" id="CAJOAZ010000035">
    <property type="protein sequence ID" value="CAF3499864.1"/>
    <property type="molecule type" value="Genomic_DNA"/>
</dbReference>
<dbReference type="EMBL" id="CAJNOE010001031">
    <property type="protein sequence ID" value="CAF1376839.1"/>
    <property type="molecule type" value="Genomic_DNA"/>
</dbReference>
<dbReference type="EMBL" id="CAJNOG010001071">
    <property type="protein sequence ID" value="CAF1405266.1"/>
    <property type="molecule type" value="Genomic_DNA"/>
</dbReference>
<dbReference type="AlphaFoldDB" id="A0A815LDM7"/>
<evidence type="ECO:0000313" key="4">
    <source>
        <dbReference type="Proteomes" id="UP000663845"/>
    </source>
</evidence>
<sequence>MPHLLSKLTKCIHRSHRTTKSVKPKIICEKKYILKFSRFELMPDEILLEIFQYISLIDLFNGFVNLNFRLNFLLRDIRSGICIDQNDDKINQSLFSTLYYFSNQITYIHVDRYPLLNLDIFPNLRSLIIYLPTTKQLLSINSKTMPYLSRLWLGIIAQKDQIILCNTLFGSEQFSKLYFCNLFEFNLNDNINSFQYSKNIRKLFITNCQTKDFILLLSLLPHLEQLEICISNVLSTFSHNLTNFSHKNLRILKIEFAEKLGQLNILNSLISFVPYVQRCTLILINLIKIRDYAHLQNILIEKFLELREFICSIDYYCQLTSNQMSSKFQRLRTKLPFFQTMKVIPCEIHHNQCVRKTWINKTFIPIC</sequence>
<organism evidence="2 4">
    <name type="scientific">Adineta steineri</name>
    <dbReference type="NCBI Taxonomy" id="433720"/>
    <lineage>
        <taxon>Eukaryota</taxon>
        <taxon>Metazoa</taxon>
        <taxon>Spiralia</taxon>
        <taxon>Gnathifera</taxon>
        <taxon>Rotifera</taxon>
        <taxon>Eurotatoria</taxon>
        <taxon>Bdelloidea</taxon>
        <taxon>Adinetida</taxon>
        <taxon>Adinetidae</taxon>
        <taxon>Adineta</taxon>
    </lineage>
</organism>
<proteinExistence type="predicted"/>
<dbReference type="Proteomes" id="UP000663860">
    <property type="component" value="Unassembled WGS sequence"/>
</dbReference>
<protein>
    <recommendedName>
        <fullName evidence="5">F-box domain-containing protein</fullName>
    </recommendedName>
</protein>
<dbReference type="Proteomes" id="UP000663845">
    <property type="component" value="Unassembled WGS sequence"/>
</dbReference>
<evidence type="ECO:0000313" key="3">
    <source>
        <dbReference type="EMBL" id="CAF3499864.1"/>
    </source>
</evidence>
<accession>A0A815LDM7</accession>
<reference evidence="2" key="1">
    <citation type="submission" date="2021-02" db="EMBL/GenBank/DDBJ databases">
        <authorList>
            <person name="Nowell W R."/>
        </authorList>
    </citation>
    <scope>NUCLEOTIDE SEQUENCE</scope>
</reference>
<comment type="caution">
    <text evidence="2">The sequence shown here is derived from an EMBL/GenBank/DDBJ whole genome shotgun (WGS) entry which is preliminary data.</text>
</comment>
<evidence type="ECO:0008006" key="5">
    <source>
        <dbReference type="Google" id="ProtNLM"/>
    </source>
</evidence>
<dbReference type="Proteomes" id="UP000663844">
    <property type="component" value="Unassembled WGS sequence"/>
</dbReference>
<evidence type="ECO:0000313" key="2">
    <source>
        <dbReference type="EMBL" id="CAF1405266.1"/>
    </source>
</evidence>
<evidence type="ECO:0000313" key="1">
    <source>
        <dbReference type="EMBL" id="CAF1376839.1"/>
    </source>
</evidence>
<gene>
    <name evidence="1" type="ORF">IZO911_LOCUS38179</name>
    <name evidence="2" type="ORF">JYZ213_LOCUS38018</name>
    <name evidence="3" type="ORF">OXD698_LOCUS1249</name>
</gene>
<name>A0A815LDM7_9BILA</name>